<reference evidence="2" key="1">
    <citation type="submission" date="2021-01" db="EMBL/GenBank/DDBJ databases">
        <authorList>
            <person name="Corre E."/>
            <person name="Pelletier E."/>
            <person name="Niang G."/>
            <person name="Scheremetjew M."/>
            <person name="Finn R."/>
            <person name="Kale V."/>
            <person name="Holt S."/>
            <person name="Cochrane G."/>
            <person name="Meng A."/>
            <person name="Brown T."/>
            <person name="Cohen L."/>
        </authorList>
    </citation>
    <scope>NUCLEOTIDE SEQUENCE</scope>
    <source>
        <strain evidence="2">CCMP1381</strain>
    </source>
</reference>
<gene>
    <name evidence="2" type="ORF">DSPE1174_LOCUS14652</name>
</gene>
<dbReference type="InterPro" id="IPR000608">
    <property type="entry name" value="UBC"/>
</dbReference>
<feature type="domain" description="UBC core" evidence="1">
    <location>
        <begin position="31"/>
        <end position="183"/>
    </location>
</feature>
<dbReference type="PROSITE" id="PS50127">
    <property type="entry name" value="UBC_2"/>
    <property type="match status" value="1"/>
</dbReference>
<evidence type="ECO:0000259" key="1">
    <source>
        <dbReference type="PROSITE" id="PS50127"/>
    </source>
</evidence>
<dbReference type="Gene3D" id="3.10.110.10">
    <property type="entry name" value="Ubiquitin Conjugating Enzyme"/>
    <property type="match status" value="1"/>
</dbReference>
<dbReference type="PANTHER" id="PTHR24067">
    <property type="entry name" value="UBIQUITIN-CONJUGATING ENZYME E2"/>
    <property type="match status" value="1"/>
</dbReference>
<evidence type="ECO:0000313" key="2">
    <source>
        <dbReference type="EMBL" id="CAD9425370.1"/>
    </source>
</evidence>
<dbReference type="SMART" id="SM00212">
    <property type="entry name" value="UBCc"/>
    <property type="match status" value="1"/>
</dbReference>
<dbReference type="InterPro" id="IPR050113">
    <property type="entry name" value="Ub_conjugating_enzyme"/>
</dbReference>
<dbReference type="Pfam" id="PF00179">
    <property type="entry name" value="UQ_con"/>
    <property type="match status" value="1"/>
</dbReference>
<accession>A0A7S2CGK4</accession>
<dbReference type="EMBL" id="HBGS01028844">
    <property type="protein sequence ID" value="CAD9425370.1"/>
    <property type="molecule type" value="Transcribed_RNA"/>
</dbReference>
<proteinExistence type="predicted"/>
<dbReference type="SUPFAM" id="SSF54495">
    <property type="entry name" value="UBC-like"/>
    <property type="match status" value="1"/>
</dbReference>
<dbReference type="InterPro" id="IPR016135">
    <property type="entry name" value="UBQ-conjugating_enzyme/RWD"/>
</dbReference>
<sequence>MGLASEPVTPNGECRGRDDYMPHGLYTRANLAASRIKKDIQELAQHRFSCNSASTAVEFPDGNENLLNIQVTVIMTSGFYRGGSFIFRLTIPPTYPFYAPEVTCTTRVWHPNINPNNGRVDLPILSIDWRPVLSINTVVLALQLLFLEPNPDHATNYAAAEALTKNPQLFESQVRQTLAGGNFFGFDFCRQISGCEPQTCFAKVPILYQSTKRKNNCLEMEEMDFTESDSDLKCDMDSMCIQDHRHRHGIGRDVYNVNVKRLCLLGSIERPQPAH</sequence>
<dbReference type="CDD" id="cd23794">
    <property type="entry name" value="UBCc_UBE2F_UBE2M"/>
    <property type="match status" value="1"/>
</dbReference>
<name>A0A7S2CGK4_9STRA</name>
<dbReference type="AlphaFoldDB" id="A0A7S2CGK4"/>
<protein>
    <recommendedName>
        <fullName evidence="1">UBC core domain-containing protein</fullName>
    </recommendedName>
</protein>
<organism evidence="2">
    <name type="scientific">Octactis speculum</name>
    <dbReference type="NCBI Taxonomy" id="3111310"/>
    <lineage>
        <taxon>Eukaryota</taxon>
        <taxon>Sar</taxon>
        <taxon>Stramenopiles</taxon>
        <taxon>Ochrophyta</taxon>
        <taxon>Dictyochophyceae</taxon>
        <taxon>Dictyochales</taxon>
        <taxon>Dictyochaceae</taxon>
        <taxon>Octactis</taxon>
    </lineage>
</organism>